<proteinExistence type="predicted"/>
<protein>
    <submittedName>
        <fullName evidence="1">Uncharacterized protein</fullName>
    </submittedName>
</protein>
<dbReference type="EMBL" id="CP002447">
    <property type="protein sequence ID" value="ADV10762.1"/>
    <property type="molecule type" value="Genomic_DNA"/>
</dbReference>
<dbReference type="Proteomes" id="UP000007471">
    <property type="component" value="Chromosome"/>
</dbReference>
<reference evidence="2" key="1">
    <citation type="submission" date="2011-01" db="EMBL/GenBank/DDBJ databases">
        <title>Complete sequence of chromosome of Mesorhizobium ciceri bv. biserrulae WSM1271.</title>
        <authorList>
            <person name="Lucas S."/>
            <person name="Copeland A."/>
            <person name="Lapidus A."/>
            <person name="Cheng J.-F."/>
            <person name="Goodwin L."/>
            <person name="Pitluck S."/>
            <person name="Teshima H."/>
            <person name="Detter J.C."/>
            <person name="Han C."/>
            <person name="Tapia R."/>
            <person name="Land M."/>
            <person name="Hauser L."/>
            <person name="Kyrpides N."/>
            <person name="Ivanova N."/>
            <person name="Nandasena K."/>
            <person name="Reeve W.G."/>
            <person name="Howieson J.G."/>
            <person name="O'Hara G."/>
            <person name="Tiwari R.P."/>
            <person name="Woyke T."/>
        </authorList>
    </citation>
    <scope>NUCLEOTIDE SEQUENCE [LARGE SCALE GENOMIC DNA]</scope>
    <source>
        <strain evidence="2">HAMBI 2942 / LMG 23838 / WSM1271</strain>
    </source>
</reference>
<dbReference type="AlphaFoldDB" id="E8TAL3"/>
<organism evidence="1 2">
    <name type="scientific">Mesorhizobium ciceri biovar biserrulae (strain HAMBI 2942 / LMG 23838 / WSM1271)</name>
    <dbReference type="NCBI Taxonomy" id="765698"/>
    <lineage>
        <taxon>Bacteria</taxon>
        <taxon>Pseudomonadati</taxon>
        <taxon>Pseudomonadota</taxon>
        <taxon>Alphaproteobacteria</taxon>
        <taxon>Hyphomicrobiales</taxon>
        <taxon>Phyllobacteriaceae</taxon>
        <taxon>Mesorhizobium</taxon>
    </lineage>
</organism>
<dbReference type="eggNOG" id="ENOG5032IH2">
    <property type="taxonomic scope" value="Bacteria"/>
</dbReference>
<dbReference type="KEGG" id="mci:Mesci_1605"/>
<dbReference type="HOGENOM" id="CLU_1254706_0_0_5"/>
<dbReference type="STRING" id="765698.Mesci_1605"/>
<sequence length="220" mass="25022">MRDPEAIEPRRSIRAVVGRLASWGAVKLSGTRTIDGLLIISDKGTDKIVEALQLIRDFDPVRYRRLLGDVRQVFFTTLPASVAQWANSSKACELDERHIISEGTTPELVASIIVHEATHARLMRCGIGYEEALRDRVEQVCLRREIAFAARLPTGKGRSQQAEATLEAMPDFSDKAMSERYLSGLRDALLYLNMPTRLVDLTVSYRRWKHRRRFSRQPTN</sequence>
<name>E8TAL3_MESCW</name>
<evidence type="ECO:0000313" key="2">
    <source>
        <dbReference type="Proteomes" id="UP000007471"/>
    </source>
</evidence>
<accession>E8TAL3</accession>
<dbReference type="PATRIC" id="fig|765698.3.peg.2054"/>
<gene>
    <name evidence="1" type="ordered locus">Mesci_1605</name>
</gene>
<dbReference type="OrthoDB" id="8077621at2"/>
<evidence type="ECO:0000313" key="1">
    <source>
        <dbReference type="EMBL" id="ADV10762.1"/>
    </source>
</evidence>